<sequence length="568" mass="65679">MVHTSKTEQCFADLDPLLKRTSELLSKIKNEGILCNNFHPLPQPQQHFDRSVVQGNSSQQNPLDGDSKQLGIVNPLHSDINNAVLVNYHSHKNQNGYTVSENENISTIVKGVMPTTALSLDPVEYYLRNDRNLRDYAQKADKLSAELKQANDQIRKLEKCLLEKQSSIDELSAELDRKTALVNSLTTESATKDILLRQLDSTLGRLTRSWKEQEAKQNLALKLAKEAESRRTKELEEAKHQHQLAHSQWDEQLNSLKAEYRLERISLEEQLAQMTNKCKELDGFCETSSQTIETLENKIKEYEDDIKDYQTQLTEQQQASGLIMKKCVQLKENWQNQFKKYKDSIKRNYETKRDEIYKLKDEISAAIRKYENEFENYKKQVDSAAERKIQTQLLSFEQKIQETTAQAEENTRNKLREASERYREELDQLRQSAETELSRQMLETESRIEVERQRVQNAEKQSEHWRIRAREAEEARSALALQINELLQARCAEAMQILRSSSNLPVDHNSVIITSNSRVFSGCEAINCDPMKENMQDDELQDQEECDTSVATVIAFETQTPTSVNVEQ</sequence>
<evidence type="ECO:0000313" key="2">
    <source>
        <dbReference type="Proteomes" id="UP000050795"/>
    </source>
</evidence>
<dbReference type="Proteomes" id="UP000050795">
    <property type="component" value="Unassembled WGS sequence"/>
</dbReference>
<dbReference type="AlphaFoldDB" id="A0AA85INJ2"/>
<protein>
    <submittedName>
        <fullName evidence="3 4">Uncharacterized protein</fullName>
    </submittedName>
</protein>
<dbReference type="WBParaSite" id="TREG1_100530.6">
    <property type="protein sequence ID" value="TREG1_100530.6"/>
    <property type="gene ID" value="TREG1_100530"/>
</dbReference>
<feature type="coiled-coil region" evidence="1">
    <location>
        <begin position="133"/>
        <end position="188"/>
    </location>
</feature>
<keyword evidence="2" id="KW-1185">Reference proteome</keyword>
<dbReference type="WBParaSite" id="TREG1_100530.2">
    <property type="protein sequence ID" value="TREG1_100530.2"/>
    <property type="gene ID" value="TREG1_100530"/>
</dbReference>
<accession>A0AA85INJ2</accession>
<keyword evidence="1" id="KW-0175">Coiled coil</keyword>
<organism evidence="2 3">
    <name type="scientific">Trichobilharzia regenti</name>
    <name type="common">Nasal bird schistosome</name>
    <dbReference type="NCBI Taxonomy" id="157069"/>
    <lineage>
        <taxon>Eukaryota</taxon>
        <taxon>Metazoa</taxon>
        <taxon>Spiralia</taxon>
        <taxon>Lophotrochozoa</taxon>
        <taxon>Platyhelminthes</taxon>
        <taxon>Trematoda</taxon>
        <taxon>Digenea</taxon>
        <taxon>Strigeidida</taxon>
        <taxon>Schistosomatoidea</taxon>
        <taxon>Schistosomatidae</taxon>
        <taxon>Trichobilharzia</taxon>
    </lineage>
</organism>
<feature type="coiled-coil region" evidence="1">
    <location>
        <begin position="257"/>
        <end position="489"/>
    </location>
</feature>
<evidence type="ECO:0000256" key="1">
    <source>
        <dbReference type="SAM" id="Coils"/>
    </source>
</evidence>
<evidence type="ECO:0000313" key="3">
    <source>
        <dbReference type="WBParaSite" id="TREG1_100530.2"/>
    </source>
</evidence>
<name>A0AA85INJ2_TRIRE</name>
<reference evidence="2" key="1">
    <citation type="submission" date="2022-06" db="EMBL/GenBank/DDBJ databases">
        <authorList>
            <person name="Berger JAMES D."/>
            <person name="Berger JAMES D."/>
        </authorList>
    </citation>
    <scope>NUCLEOTIDE SEQUENCE [LARGE SCALE GENOMIC DNA]</scope>
</reference>
<reference evidence="3 4" key="2">
    <citation type="submission" date="2023-11" db="UniProtKB">
        <authorList>
            <consortium name="WormBaseParasite"/>
        </authorList>
    </citation>
    <scope>IDENTIFICATION</scope>
</reference>
<proteinExistence type="predicted"/>
<dbReference type="WBParaSite" id="TREG1_100530.8">
    <property type="protein sequence ID" value="TREG1_100530.8"/>
    <property type="gene ID" value="TREG1_100530"/>
</dbReference>
<evidence type="ECO:0000313" key="4">
    <source>
        <dbReference type="WBParaSite" id="TREG1_100530.6"/>
    </source>
</evidence>